<feature type="region of interest" description="Disordered" evidence="1">
    <location>
        <begin position="1"/>
        <end position="163"/>
    </location>
</feature>
<proteinExistence type="predicted"/>
<feature type="compositionally biased region" description="Basic and acidic residues" evidence="1">
    <location>
        <begin position="37"/>
        <end position="49"/>
    </location>
</feature>
<feature type="compositionally biased region" description="Basic residues" evidence="1">
    <location>
        <begin position="65"/>
        <end position="80"/>
    </location>
</feature>
<dbReference type="EMBL" id="CADCVO010000186">
    <property type="protein sequence ID" value="CAA9481629.1"/>
    <property type="molecule type" value="Genomic_DNA"/>
</dbReference>
<reference evidence="2" key="1">
    <citation type="submission" date="2020-02" db="EMBL/GenBank/DDBJ databases">
        <authorList>
            <person name="Meier V. D."/>
        </authorList>
    </citation>
    <scope>NUCLEOTIDE SEQUENCE</scope>
    <source>
        <strain evidence="2">AVDCRST_MAG13</strain>
    </source>
</reference>
<dbReference type="AlphaFoldDB" id="A0A6J4RUX9"/>
<feature type="non-terminal residue" evidence="2">
    <location>
        <position position="1"/>
    </location>
</feature>
<accession>A0A6J4RUX9</accession>
<feature type="compositionally biased region" description="Basic residues" evidence="1">
    <location>
        <begin position="117"/>
        <end position="128"/>
    </location>
</feature>
<sequence length="163" mass="18379">GHHPGTARQVPHRRPRARGAVPRQPAQRRQLGRRSAPRADDLRAHRRDGAPPGAHPRPARDPRRVALRHQGHGQRRHRRRQEGPRDRPSRQRGQERPRLLHRRGDRDRVLRAAQGGRRARRGRAGHRRGGGDPARGAGHARPARDDVGPRRAALPAGRGRHAL</sequence>
<evidence type="ECO:0000313" key="2">
    <source>
        <dbReference type="EMBL" id="CAA9481629.1"/>
    </source>
</evidence>
<evidence type="ECO:0000256" key="1">
    <source>
        <dbReference type="SAM" id="MobiDB-lite"/>
    </source>
</evidence>
<gene>
    <name evidence="2" type="ORF">AVDCRST_MAG13-1202</name>
</gene>
<protein>
    <submittedName>
        <fullName evidence="2">Uncharacterized protein</fullName>
    </submittedName>
</protein>
<organism evidence="2">
    <name type="scientific">uncultured Solirubrobacteraceae bacterium</name>
    <dbReference type="NCBI Taxonomy" id="1162706"/>
    <lineage>
        <taxon>Bacteria</taxon>
        <taxon>Bacillati</taxon>
        <taxon>Actinomycetota</taxon>
        <taxon>Thermoleophilia</taxon>
        <taxon>Solirubrobacterales</taxon>
        <taxon>Solirubrobacteraceae</taxon>
        <taxon>environmental samples</taxon>
    </lineage>
</organism>
<name>A0A6J4RUX9_9ACTN</name>
<feature type="non-terminal residue" evidence="2">
    <location>
        <position position="163"/>
    </location>
</feature>
<feature type="compositionally biased region" description="Basic and acidic residues" evidence="1">
    <location>
        <begin position="81"/>
        <end position="110"/>
    </location>
</feature>
<feature type="compositionally biased region" description="Basic residues" evidence="1">
    <location>
        <begin position="1"/>
        <end position="17"/>
    </location>
</feature>